<dbReference type="PANTHER" id="PTHR43778">
    <property type="entry name" value="PYRUVATE CARBOXYLASE"/>
    <property type="match status" value="1"/>
</dbReference>
<evidence type="ECO:0000256" key="16">
    <source>
        <dbReference type="PIRSR" id="PIRSR001594-3"/>
    </source>
</evidence>
<accession>A0A380NI61</accession>
<evidence type="ECO:0000259" key="19">
    <source>
        <dbReference type="PROSITE" id="PS50975"/>
    </source>
</evidence>
<dbReference type="CDD" id="cd06850">
    <property type="entry name" value="biotinyl_domain"/>
    <property type="match status" value="1"/>
</dbReference>
<evidence type="ECO:0000256" key="8">
    <source>
        <dbReference type="ARBA" id="ARBA00022967"/>
    </source>
</evidence>
<dbReference type="GO" id="GO:0004736">
    <property type="term" value="F:pyruvate carboxylase activity"/>
    <property type="evidence" value="ECO:0007669"/>
    <property type="project" value="UniProtKB-EC"/>
</dbReference>
<evidence type="ECO:0000256" key="12">
    <source>
        <dbReference type="ARBA" id="ARBA00023267"/>
    </source>
</evidence>
<evidence type="ECO:0000256" key="5">
    <source>
        <dbReference type="ARBA" id="ARBA00022723"/>
    </source>
</evidence>
<dbReference type="InterPro" id="IPR016185">
    <property type="entry name" value="PreATP-grasp_dom_sf"/>
</dbReference>
<evidence type="ECO:0000256" key="1">
    <source>
        <dbReference type="ARBA" id="ARBA00001953"/>
    </source>
</evidence>
<comment type="function">
    <text evidence="13">Catalyzes a 2-step reaction, involving the ATP-dependent carboxylation of the covalently attached biotin in the first step and the transfer of the carboxyl group to pyruvate in the second.</text>
</comment>
<protein>
    <recommendedName>
        <fullName evidence="2 13">Pyruvate carboxylase</fullName>
        <ecNumber evidence="2 13">6.4.1.1</ecNumber>
    </recommendedName>
</protein>
<gene>
    <name evidence="22" type="primary">cfiB</name>
    <name evidence="22" type="ORF">NCTC12020_00260</name>
</gene>
<keyword evidence="3" id="KW-0813">Transport</keyword>
<dbReference type="RefSeq" id="WP_115309524.1">
    <property type="nucleotide sequence ID" value="NZ_UHIO01000001.1"/>
</dbReference>
<dbReference type="GO" id="GO:0006094">
    <property type="term" value="P:gluconeogenesis"/>
    <property type="evidence" value="ECO:0007669"/>
    <property type="project" value="InterPro"/>
</dbReference>
<dbReference type="OrthoDB" id="9807469at2"/>
<evidence type="ECO:0000259" key="21">
    <source>
        <dbReference type="PROSITE" id="PS50991"/>
    </source>
</evidence>
<comment type="catalytic activity">
    <reaction evidence="13">
        <text>hydrogencarbonate + pyruvate + ATP = oxaloacetate + ADP + phosphate + H(+)</text>
        <dbReference type="Rhea" id="RHEA:20844"/>
        <dbReference type="ChEBI" id="CHEBI:15361"/>
        <dbReference type="ChEBI" id="CHEBI:15378"/>
        <dbReference type="ChEBI" id="CHEBI:16452"/>
        <dbReference type="ChEBI" id="CHEBI:17544"/>
        <dbReference type="ChEBI" id="CHEBI:30616"/>
        <dbReference type="ChEBI" id="CHEBI:43474"/>
        <dbReference type="ChEBI" id="CHEBI:456216"/>
        <dbReference type="EC" id="6.4.1.1"/>
    </reaction>
</comment>
<dbReference type="InterPro" id="IPR000891">
    <property type="entry name" value="PYR_CT"/>
</dbReference>
<dbReference type="Pfam" id="PF02786">
    <property type="entry name" value="CPSase_L_D2"/>
    <property type="match status" value="1"/>
</dbReference>
<evidence type="ECO:0000256" key="4">
    <source>
        <dbReference type="ARBA" id="ARBA00022598"/>
    </source>
</evidence>
<proteinExistence type="predicted"/>
<dbReference type="InterPro" id="IPR055268">
    <property type="entry name" value="PCB-like"/>
</dbReference>
<dbReference type="InterPro" id="IPR005930">
    <property type="entry name" value="Pyruv_COase"/>
</dbReference>
<dbReference type="FunFam" id="3.40.50.20:FF:000010">
    <property type="entry name" value="Propionyl-CoA carboxylase subunit alpha"/>
    <property type="match status" value="1"/>
</dbReference>
<dbReference type="InterPro" id="IPR011761">
    <property type="entry name" value="ATP-grasp"/>
</dbReference>
<feature type="binding site" evidence="16">
    <location>
        <position position="541"/>
    </location>
    <ligand>
        <name>Mn(2+)</name>
        <dbReference type="ChEBI" id="CHEBI:29035"/>
    </ligand>
</feature>
<feature type="binding site" evidence="15">
    <location>
        <position position="203"/>
    </location>
    <ligand>
        <name>ATP</name>
        <dbReference type="ChEBI" id="CHEBI:30616"/>
    </ligand>
</feature>
<dbReference type="Gene3D" id="3.30.470.20">
    <property type="entry name" value="ATP-grasp fold, B domain"/>
    <property type="match status" value="1"/>
</dbReference>
<dbReference type="InterPro" id="IPR005481">
    <property type="entry name" value="BC-like_N"/>
</dbReference>
<keyword evidence="5 16" id="KW-0479">Metal-binding</keyword>
<dbReference type="SMART" id="SM00878">
    <property type="entry name" value="Biotin_carb_C"/>
    <property type="match status" value="1"/>
</dbReference>
<dbReference type="SUPFAM" id="SSF56059">
    <property type="entry name" value="Glutathione synthetase ATP-binding domain-like"/>
    <property type="match status" value="1"/>
</dbReference>
<dbReference type="NCBIfam" id="NF006761">
    <property type="entry name" value="PRK09282.1"/>
    <property type="match status" value="1"/>
</dbReference>
<dbReference type="AlphaFoldDB" id="A0A380NI61"/>
<dbReference type="PROSITE" id="PS50968">
    <property type="entry name" value="BIOTINYL_LIPOYL"/>
    <property type="match status" value="1"/>
</dbReference>
<dbReference type="Pfam" id="PF00289">
    <property type="entry name" value="Biotin_carb_N"/>
    <property type="match status" value="1"/>
</dbReference>
<evidence type="ECO:0000313" key="22">
    <source>
        <dbReference type="EMBL" id="SUP40287.1"/>
    </source>
</evidence>
<evidence type="ECO:0000259" key="20">
    <source>
        <dbReference type="PROSITE" id="PS50979"/>
    </source>
</evidence>
<evidence type="ECO:0000259" key="18">
    <source>
        <dbReference type="PROSITE" id="PS50968"/>
    </source>
</evidence>
<dbReference type="FunFam" id="3.30.1490.20:FF:000018">
    <property type="entry name" value="Biotin carboxylase"/>
    <property type="match status" value="1"/>
</dbReference>
<evidence type="ECO:0000313" key="23">
    <source>
        <dbReference type="Proteomes" id="UP000255367"/>
    </source>
</evidence>
<feature type="binding site" evidence="16">
    <location>
        <position position="741"/>
    </location>
    <ligand>
        <name>Mn(2+)</name>
        <dbReference type="ChEBI" id="CHEBI:29035"/>
    </ligand>
</feature>
<dbReference type="EC" id="6.4.1.1" evidence="2 13"/>
<dbReference type="PROSITE" id="PS50979">
    <property type="entry name" value="BC"/>
    <property type="match status" value="1"/>
</dbReference>
<dbReference type="InterPro" id="IPR013785">
    <property type="entry name" value="Aldolase_TIM"/>
</dbReference>
<dbReference type="FunFam" id="3.20.20.70:FF:000033">
    <property type="entry name" value="Pyruvate carboxylase"/>
    <property type="match status" value="1"/>
</dbReference>
<dbReference type="SUPFAM" id="SSF51246">
    <property type="entry name" value="Rudiment single hybrid motif"/>
    <property type="match status" value="1"/>
</dbReference>
<dbReference type="PANTHER" id="PTHR43778:SF2">
    <property type="entry name" value="PYRUVATE CARBOXYLASE, MITOCHONDRIAL"/>
    <property type="match status" value="1"/>
</dbReference>
<dbReference type="GO" id="GO:0006814">
    <property type="term" value="P:sodium ion transport"/>
    <property type="evidence" value="ECO:0007669"/>
    <property type="project" value="UniProtKB-KW"/>
</dbReference>
<feature type="domain" description="Pyruvate carboxyltransferase" evidence="21">
    <location>
        <begin position="532"/>
        <end position="800"/>
    </location>
</feature>
<evidence type="ECO:0000256" key="15">
    <source>
        <dbReference type="PIRSR" id="PIRSR001594-2"/>
    </source>
</evidence>
<dbReference type="Gene3D" id="3.10.600.10">
    <property type="entry name" value="pyruvate carboxylase f1077a mutant domain"/>
    <property type="match status" value="1"/>
</dbReference>
<evidence type="ECO:0000256" key="9">
    <source>
        <dbReference type="ARBA" id="ARBA00023053"/>
    </source>
</evidence>
<evidence type="ECO:0000256" key="11">
    <source>
        <dbReference type="ARBA" id="ARBA00023201"/>
    </source>
</evidence>
<feature type="domain" description="ATP-grasp" evidence="19">
    <location>
        <begin position="125"/>
        <end position="320"/>
    </location>
</feature>
<keyword evidence="9" id="KW-0915">Sodium</keyword>
<dbReference type="PROSITE" id="PS50975">
    <property type="entry name" value="ATP_GRASP"/>
    <property type="match status" value="1"/>
</dbReference>
<dbReference type="Gene3D" id="2.40.50.100">
    <property type="match status" value="1"/>
</dbReference>
<feature type="domain" description="Biotin carboxylation" evidence="20">
    <location>
        <begin position="3"/>
        <end position="456"/>
    </location>
</feature>
<dbReference type="FunFam" id="3.30.470.20:FF:000012">
    <property type="entry name" value="Pyruvate carboxylase"/>
    <property type="match status" value="1"/>
</dbReference>
<dbReference type="InterPro" id="IPR003379">
    <property type="entry name" value="Carboxylase_cons_dom"/>
</dbReference>
<dbReference type="NCBIfam" id="TIGR01235">
    <property type="entry name" value="pyruv_carbox"/>
    <property type="match status" value="1"/>
</dbReference>
<feature type="binding site" evidence="15">
    <location>
        <position position="613"/>
    </location>
    <ligand>
        <name>substrate</name>
    </ligand>
</feature>
<dbReference type="Pfam" id="PF00364">
    <property type="entry name" value="Biotin_lipoyl"/>
    <property type="match status" value="1"/>
</dbReference>
<dbReference type="SUPFAM" id="SSF89000">
    <property type="entry name" value="post-HMGL domain-like"/>
    <property type="match status" value="1"/>
</dbReference>
<keyword evidence="6 13" id="KW-0547">Nucleotide-binding</keyword>
<organism evidence="22 23">
    <name type="scientific">Veillonella criceti</name>
    <dbReference type="NCBI Taxonomy" id="103891"/>
    <lineage>
        <taxon>Bacteria</taxon>
        <taxon>Bacillati</taxon>
        <taxon>Bacillota</taxon>
        <taxon>Negativicutes</taxon>
        <taxon>Veillonellales</taxon>
        <taxon>Veillonellaceae</taxon>
        <taxon>Veillonella</taxon>
    </lineage>
</organism>
<feature type="active site" evidence="14">
    <location>
        <position position="295"/>
    </location>
</feature>
<evidence type="ECO:0000256" key="10">
    <source>
        <dbReference type="ARBA" id="ARBA00023065"/>
    </source>
</evidence>
<feature type="modified residue" description="N6-carboxylysine" evidence="17">
    <location>
        <position position="710"/>
    </location>
</feature>
<reference evidence="22 23" key="1">
    <citation type="submission" date="2018-06" db="EMBL/GenBank/DDBJ databases">
        <authorList>
            <consortium name="Pathogen Informatics"/>
            <person name="Doyle S."/>
        </authorList>
    </citation>
    <scope>NUCLEOTIDE SEQUENCE [LARGE SCALE GENOMIC DNA]</scope>
    <source>
        <strain evidence="22 23">NCTC12020</strain>
    </source>
</reference>
<dbReference type="SUPFAM" id="SSF52440">
    <property type="entry name" value="PreATP-grasp domain"/>
    <property type="match status" value="1"/>
</dbReference>
<feature type="binding site" evidence="16">
    <location>
        <position position="739"/>
    </location>
    <ligand>
        <name>Mn(2+)</name>
        <dbReference type="ChEBI" id="CHEBI:29035"/>
    </ligand>
</feature>
<keyword evidence="23" id="KW-1185">Reference proteome</keyword>
<keyword evidence="4 13" id="KW-0436">Ligase</keyword>
<dbReference type="InterPro" id="IPR011053">
    <property type="entry name" value="Single_hybrid_motif"/>
</dbReference>
<sequence>MKEIKSVLVANRGEIAIRVFRACNEMGIRTVAIYSKEDSLSLHRNQADEAYLVGRGKKPVDAYLDIEDIIRIAHEHDVDAIHPGYGFLAENARFAKRCEEEGIIFIGPRLEHLEMFGDKVNARIQAKLAGIPMIPGSDGPLNNFEELEEFAKTHGFPLMIKAVNGGGGRGMRAVESMGELREAYDRAKSEAKMAFGDDDVYVEKLIVEPKHIEVQIMGDAHGNVVHLYERDCSVQRRHQKVVEMAPAFALPLETRQRICEAAVKIMKNVKYVGAGTVEFLVTNDGNFYFIEVNPRIQVEHTITELITGIDIVHTQIRVAEGYSLFDEEVGIPSQDKIECNGQAIQCRITTEDPSNNFMPDTGKLVAYRSSGGFGIRLDGGNAFTGSVITPYYDSLLVKASSWALTPEESIQKMLRCLREFRIRGVKTNIHFLINVLESPEFVAGTCNVNFIDEHPELFIFKQVRDRGTKMLRYIADVTVNGYQGLGRQDVPDFEPIQMPPLLSIKPPAGTKQKFDELGPEGFSKWLMDQKQVYFTDTTWRDAHQSLFATRLRTVDMARVVGEAARGVPNLFSLECWGGATFDVAYRFLHEDPWERLRMFRKEVPNVLLQMLLRGANAVGYTSYPDNVVRQFIKLAAANGVDVFRVFDSLNSLDNMHVAIDEVRNQNKIAEVSLCYTGDILDASRPKYNLDYYVKMAKEVEKAGANIIAIKDMAGLLKPQAAYNLVSALKDAVDLPIHLHTHEGAGNAIYSYGRAIDAGVDVVDVAYSAFANGTSQPSMNSLYYGLSGHERQPEMDANYMEHMSHYFASIRPYYKGVDKTNPYPSTEVYQHEMPGGQFSNLQQQAKSVGLGERWDEVKKVYHQVSMMFGDIIKVTPSSKVVGDMTLFMVQNDLTEEDIYNKGETLDFPQSVVEFFQGYLGVPYQGFPEKLQKIILKGKKPLKGRPGASLEPVDFEDVRKKLLDMGSPATDEDVIAYCLYPKVYSDYVEFNSDYDDISVLDTPTFFFGMRRGESIHVTIEKGKMLIIKLIHVSEVDEDGNRIISFEFNGQPRDIKVRDKHVKTTGVVRHKVDKTQPGEVGATLSGSVVKILVKSGQSVLKGEPLIVTEAMKMETTITSPIDGIVGEVYVREGSRIESGDCLIKIQDRSNS</sequence>
<dbReference type="NCBIfam" id="NF009554">
    <property type="entry name" value="PRK12999.1"/>
    <property type="match status" value="1"/>
</dbReference>
<dbReference type="EMBL" id="UHIO01000001">
    <property type="protein sequence ID" value="SUP40287.1"/>
    <property type="molecule type" value="Genomic_DNA"/>
</dbReference>
<dbReference type="GO" id="GO:0005524">
    <property type="term" value="F:ATP binding"/>
    <property type="evidence" value="ECO:0007669"/>
    <property type="project" value="UniProtKB-UniRule"/>
</dbReference>
<dbReference type="PROSITE" id="PS50991">
    <property type="entry name" value="PYR_CT"/>
    <property type="match status" value="1"/>
</dbReference>
<comment type="cofactor">
    <cofactor evidence="1 13">
        <name>biotin</name>
        <dbReference type="ChEBI" id="CHEBI:57586"/>
    </cofactor>
</comment>
<dbReference type="SUPFAM" id="SSF51230">
    <property type="entry name" value="Single hybrid motif"/>
    <property type="match status" value="1"/>
</dbReference>
<dbReference type="FunFam" id="2.40.50.100:FF:000003">
    <property type="entry name" value="Acetyl-CoA carboxylase biotin carboxyl carrier protein"/>
    <property type="match status" value="1"/>
</dbReference>
<keyword evidence="12 13" id="KW-0092">Biotin</keyword>
<dbReference type="Pfam" id="PF02785">
    <property type="entry name" value="Biotin_carb_C"/>
    <property type="match status" value="1"/>
</dbReference>
<dbReference type="GO" id="GO:0046872">
    <property type="term" value="F:metal ion binding"/>
    <property type="evidence" value="ECO:0007669"/>
    <property type="project" value="UniProtKB-KW"/>
</dbReference>
<evidence type="ECO:0000256" key="6">
    <source>
        <dbReference type="ARBA" id="ARBA00022741"/>
    </source>
</evidence>
<dbReference type="Pfam" id="PF00682">
    <property type="entry name" value="HMGL-like"/>
    <property type="match status" value="1"/>
</dbReference>
<keyword evidence="7 13" id="KW-0067">ATP-binding</keyword>
<keyword evidence="10" id="KW-0406">Ion transport</keyword>
<keyword evidence="11" id="KW-0739">Sodium transport</keyword>
<dbReference type="GO" id="GO:0005737">
    <property type="term" value="C:cytoplasm"/>
    <property type="evidence" value="ECO:0007669"/>
    <property type="project" value="TreeGrafter"/>
</dbReference>
<dbReference type="Pfam" id="PF02436">
    <property type="entry name" value="PYC_OADA"/>
    <property type="match status" value="1"/>
</dbReference>
<feature type="binding site" evidence="15">
    <location>
        <position position="874"/>
    </location>
    <ligand>
        <name>substrate</name>
    </ligand>
</feature>
<feature type="binding site" evidence="15">
    <location>
        <position position="119"/>
    </location>
    <ligand>
        <name>ATP</name>
        <dbReference type="ChEBI" id="CHEBI:30616"/>
    </ligand>
</feature>
<evidence type="ECO:0000256" key="3">
    <source>
        <dbReference type="ARBA" id="ARBA00022448"/>
    </source>
</evidence>
<dbReference type="PIRSF" id="PIRSF001594">
    <property type="entry name" value="Pyruv_carbox"/>
    <property type="match status" value="1"/>
</dbReference>
<evidence type="ECO:0000256" key="14">
    <source>
        <dbReference type="PIRSR" id="PIRSR001594-1"/>
    </source>
</evidence>
<dbReference type="SUPFAM" id="SSF51569">
    <property type="entry name" value="Aldolase"/>
    <property type="match status" value="1"/>
</dbReference>
<dbReference type="InterPro" id="IPR000089">
    <property type="entry name" value="Biotin_lipoyl"/>
</dbReference>
<evidence type="ECO:0000256" key="17">
    <source>
        <dbReference type="PIRSR" id="PIRSR001594-4"/>
    </source>
</evidence>
<dbReference type="InterPro" id="IPR011054">
    <property type="entry name" value="Rudment_hybrid_motif"/>
</dbReference>
<feature type="modified residue" description="N6-biotinyllysine" evidence="17">
    <location>
        <position position="1109"/>
    </location>
</feature>
<feature type="domain" description="Lipoyl-binding" evidence="18">
    <location>
        <begin position="1074"/>
        <end position="1143"/>
    </location>
</feature>
<evidence type="ECO:0000256" key="2">
    <source>
        <dbReference type="ARBA" id="ARBA00013057"/>
    </source>
</evidence>
<feature type="binding site" description="via carbamate group" evidence="16">
    <location>
        <position position="710"/>
    </location>
    <ligand>
        <name>Mn(2+)</name>
        <dbReference type="ChEBI" id="CHEBI:29035"/>
    </ligand>
</feature>
<dbReference type="PROSITE" id="PS00867">
    <property type="entry name" value="CPSASE_2"/>
    <property type="match status" value="1"/>
</dbReference>
<dbReference type="InterPro" id="IPR005482">
    <property type="entry name" value="Biotin_COase_C"/>
</dbReference>
<evidence type="ECO:0000256" key="13">
    <source>
        <dbReference type="PIRNR" id="PIRNR001594"/>
    </source>
</evidence>
<dbReference type="InterPro" id="IPR005479">
    <property type="entry name" value="CPAse_ATP-bd"/>
</dbReference>
<dbReference type="Proteomes" id="UP000255367">
    <property type="component" value="Unassembled WGS sequence"/>
</dbReference>
<name>A0A380NI61_9FIRM</name>
<dbReference type="Gene3D" id="3.20.20.70">
    <property type="entry name" value="Aldolase class I"/>
    <property type="match status" value="1"/>
</dbReference>
<dbReference type="InterPro" id="IPR011764">
    <property type="entry name" value="Biotin_carboxylation_dom"/>
</dbReference>
<evidence type="ECO:0000256" key="7">
    <source>
        <dbReference type="ARBA" id="ARBA00022840"/>
    </source>
</evidence>
<keyword evidence="8" id="KW-1278">Translocase</keyword>
<dbReference type="CDD" id="cd07937">
    <property type="entry name" value="DRE_TIM_PC_TC_5S"/>
    <property type="match status" value="1"/>
</dbReference>
<feature type="binding site" evidence="15">
    <location>
        <position position="238"/>
    </location>
    <ligand>
        <name>ATP</name>
        <dbReference type="ChEBI" id="CHEBI:30616"/>
    </ligand>
</feature>